<proteinExistence type="predicted"/>
<dbReference type="InParanoid" id="A0A067PBZ7"/>
<protein>
    <submittedName>
        <fullName evidence="2">Uncharacterized protein</fullName>
    </submittedName>
</protein>
<accession>A0A067PBZ7</accession>
<dbReference type="EMBL" id="KL197741">
    <property type="protein sequence ID" value="KDQ52304.1"/>
    <property type="molecule type" value="Genomic_DNA"/>
</dbReference>
<feature type="compositionally biased region" description="Polar residues" evidence="1">
    <location>
        <begin position="567"/>
        <end position="583"/>
    </location>
</feature>
<gene>
    <name evidence="2" type="ORF">JAAARDRAFT_487552</name>
</gene>
<evidence type="ECO:0000313" key="3">
    <source>
        <dbReference type="Proteomes" id="UP000027265"/>
    </source>
</evidence>
<organism evidence="2 3">
    <name type="scientific">Jaapia argillacea MUCL 33604</name>
    <dbReference type="NCBI Taxonomy" id="933084"/>
    <lineage>
        <taxon>Eukaryota</taxon>
        <taxon>Fungi</taxon>
        <taxon>Dikarya</taxon>
        <taxon>Basidiomycota</taxon>
        <taxon>Agaricomycotina</taxon>
        <taxon>Agaricomycetes</taxon>
        <taxon>Agaricomycetidae</taxon>
        <taxon>Jaapiales</taxon>
        <taxon>Jaapiaceae</taxon>
        <taxon>Jaapia</taxon>
    </lineage>
</organism>
<feature type="compositionally biased region" description="Acidic residues" evidence="1">
    <location>
        <begin position="612"/>
        <end position="622"/>
    </location>
</feature>
<feature type="region of interest" description="Disordered" evidence="1">
    <location>
        <begin position="567"/>
        <end position="628"/>
    </location>
</feature>
<name>A0A067PBZ7_9AGAM</name>
<dbReference type="AlphaFoldDB" id="A0A067PBZ7"/>
<keyword evidence="3" id="KW-1185">Reference proteome</keyword>
<sequence length="628" mass="71944">MSSGSQASEPGMDFDPLKDLCRPNFNPSNPPVIPLFVYRTFLGIGLHYSIAIALLGDFIKGHRSIADIWSLWRPGDEEWVRNYMQSEDSDSPEDNKHLVVPDEPLSIYEWSQYQRDYEQRTMRLAEEGGPDLWPASLKQKVWTATAPIRIAAIMWLMLVSPISTPRGPGLTLEKLVSAWIRVSKGPLASSGFANEPLAEFVRKSSDHTCSFWDTPTSLWATLFSWLYDYQNYPILVALCDTMGVTESEEDEDCWSGCVACESVLEEVEEECLPWILHPKVSQSRPTVWQTLSFMVYPPTVSMEAVEDIRDDLYRFFDCVSESSLVEYLPLLEEEFQKYEVKQSGSWHPTWVSKFPVEWHDCISTYSWLIPTRRTPISTPRVRPFEESVDVRSIIGALLWLRFKDHAYHNEEWFRYCFLQWFRQCQRVLPAVHISTPLPRDSKIQLFLDGLKKSGHICYSAIDDDQWALYVSSLSLIKGTNIIKVPSLGLHYKRDISLGRRFCPGCRDLEYDSIHANQSSQGLPFLSGLWNISEGCWCTDLTSRSTERHLVKEMCRLDSVDNPAQLSLCSPQGSNRGEASTSNVVRLESSKRITEEEGDAESPRVRKRARFDLEEEEEEEGDSEGVYSA</sequence>
<dbReference type="Proteomes" id="UP000027265">
    <property type="component" value="Unassembled WGS sequence"/>
</dbReference>
<reference evidence="3" key="1">
    <citation type="journal article" date="2014" name="Proc. Natl. Acad. Sci. U.S.A.">
        <title>Extensive sampling of basidiomycete genomes demonstrates inadequacy of the white-rot/brown-rot paradigm for wood decay fungi.</title>
        <authorList>
            <person name="Riley R."/>
            <person name="Salamov A.A."/>
            <person name="Brown D.W."/>
            <person name="Nagy L.G."/>
            <person name="Floudas D."/>
            <person name="Held B.W."/>
            <person name="Levasseur A."/>
            <person name="Lombard V."/>
            <person name="Morin E."/>
            <person name="Otillar R."/>
            <person name="Lindquist E.A."/>
            <person name="Sun H."/>
            <person name="LaButti K.M."/>
            <person name="Schmutz J."/>
            <person name="Jabbour D."/>
            <person name="Luo H."/>
            <person name="Baker S.E."/>
            <person name="Pisabarro A.G."/>
            <person name="Walton J.D."/>
            <person name="Blanchette R.A."/>
            <person name="Henrissat B."/>
            <person name="Martin F."/>
            <person name="Cullen D."/>
            <person name="Hibbett D.S."/>
            <person name="Grigoriev I.V."/>
        </authorList>
    </citation>
    <scope>NUCLEOTIDE SEQUENCE [LARGE SCALE GENOMIC DNA]</scope>
    <source>
        <strain evidence="3">MUCL 33604</strain>
    </source>
</reference>
<evidence type="ECO:0000256" key="1">
    <source>
        <dbReference type="SAM" id="MobiDB-lite"/>
    </source>
</evidence>
<evidence type="ECO:0000313" key="2">
    <source>
        <dbReference type="EMBL" id="KDQ52304.1"/>
    </source>
</evidence>
<dbReference type="HOGENOM" id="CLU_435492_0_0_1"/>